<dbReference type="EMBL" id="FNFO01000003">
    <property type="protein sequence ID" value="SDK71304.1"/>
    <property type="molecule type" value="Genomic_DNA"/>
</dbReference>
<dbReference type="STRING" id="1075417.SAMN05421823_103354"/>
<feature type="signal peptide" evidence="2">
    <location>
        <begin position="1"/>
        <end position="17"/>
    </location>
</feature>
<evidence type="ECO:0000313" key="3">
    <source>
        <dbReference type="EMBL" id="SDK71304.1"/>
    </source>
</evidence>
<feature type="compositionally biased region" description="Low complexity" evidence="1">
    <location>
        <begin position="48"/>
        <end position="62"/>
    </location>
</feature>
<keyword evidence="2" id="KW-0732">Signal</keyword>
<evidence type="ECO:0000313" key="4">
    <source>
        <dbReference type="Proteomes" id="UP000198510"/>
    </source>
</evidence>
<evidence type="ECO:0000256" key="1">
    <source>
        <dbReference type="SAM" id="MobiDB-lite"/>
    </source>
</evidence>
<evidence type="ECO:0000256" key="2">
    <source>
        <dbReference type="SAM" id="SignalP"/>
    </source>
</evidence>
<sequence length="62" mass="6422">MKKLVALLFVGGALAFAACSEGTSTSGDADTATVQEPMMNAPAEGQSMEEMPMDTMTTDTTM</sequence>
<feature type="chain" id="PRO_5011557888" evidence="2">
    <location>
        <begin position="18"/>
        <end position="62"/>
    </location>
</feature>
<feature type="region of interest" description="Disordered" evidence="1">
    <location>
        <begin position="40"/>
        <end position="62"/>
    </location>
</feature>
<protein>
    <submittedName>
        <fullName evidence="3">Uncharacterized protein</fullName>
    </submittedName>
</protein>
<name>A0A1G9E5B8_9BACT</name>
<dbReference type="AlphaFoldDB" id="A0A1G9E5B8"/>
<accession>A0A1G9E5B8</accession>
<organism evidence="3 4">
    <name type="scientific">Catalinimonas alkaloidigena</name>
    <dbReference type="NCBI Taxonomy" id="1075417"/>
    <lineage>
        <taxon>Bacteria</taxon>
        <taxon>Pseudomonadati</taxon>
        <taxon>Bacteroidota</taxon>
        <taxon>Cytophagia</taxon>
        <taxon>Cytophagales</taxon>
        <taxon>Catalimonadaceae</taxon>
        <taxon>Catalinimonas</taxon>
    </lineage>
</organism>
<reference evidence="3 4" key="1">
    <citation type="submission" date="2016-10" db="EMBL/GenBank/DDBJ databases">
        <authorList>
            <person name="de Groot N.N."/>
        </authorList>
    </citation>
    <scope>NUCLEOTIDE SEQUENCE [LARGE SCALE GENOMIC DNA]</scope>
    <source>
        <strain evidence="3 4">DSM 25186</strain>
    </source>
</reference>
<dbReference type="RefSeq" id="WP_143017200.1">
    <property type="nucleotide sequence ID" value="NZ_FNFO01000003.1"/>
</dbReference>
<proteinExistence type="predicted"/>
<keyword evidence="4" id="KW-1185">Reference proteome</keyword>
<dbReference type="PROSITE" id="PS51257">
    <property type="entry name" value="PROKAR_LIPOPROTEIN"/>
    <property type="match status" value="1"/>
</dbReference>
<gene>
    <name evidence="3" type="ORF">SAMN05421823_103354</name>
</gene>
<dbReference type="Proteomes" id="UP000198510">
    <property type="component" value="Unassembled WGS sequence"/>
</dbReference>